<dbReference type="AlphaFoldDB" id="A0AAD7RYN8"/>
<dbReference type="EMBL" id="JAINUG010000144">
    <property type="protein sequence ID" value="KAJ8392617.1"/>
    <property type="molecule type" value="Genomic_DNA"/>
</dbReference>
<reference evidence="1" key="1">
    <citation type="journal article" date="2023" name="Science">
        <title>Genome structures resolve the early diversification of teleost fishes.</title>
        <authorList>
            <person name="Parey E."/>
            <person name="Louis A."/>
            <person name="Montfort J."/>
            <person name="Bouchez O."/>
            <person name="Roques C."/>
            <person name="Iampietro C."/>
            <person name="Lluch J."/>
            <person name="Castinel A."/>
            <person name="Donnadieu C."/>
            <person name="Desvignes T."/>
            <person name="Floi Bucao C."/>
            <person name="Jouanno E."/>
            <person name="Wen M."/>
            <person name="Mejri S."/>
            <person name="Dirks R."/>
            <person name="Jansen H."/>
            <person name="Henkel C."/>
            <person name="Chen W.J."/>
            <person name="Zahm M."/>
            <person name="Cabau C."/>
            <person name="Klopp C."/>
            <person name="Thompson A.W."/>
            <person name="Robinson-Rechavi M."/>
            <person name="Braasch I."/>
            <person name="Lecointre G."/>
            <person name="Bobe J."/>
            <person name="Postlethwait J.H."/>
            <person name="Berthelot C."/>
            <person name="Roest Crollius H."/>
            <person name="Guiguen Y."/>
        </authorList>
    </citation>
    <scope>NUCLEOTIDE SEQUENCE</scope>
    <source>
        <strain evidence="1">NC1722</strain>
    </source>
</reference>
<proteinExistence type="predicted"/>
<evidence type="ECO:0000313" key="2">
    <source>
        <dbReference type="Proteomes" id="UP001221898"/>
    </source>
</evidence>
<evidence type="ECO:0000313" key="1">
    <source>
        <dbReference type="EMBL" id="KAJ8392617.1"/>
    </source>
</evidence>
<dbReference type="Proteomes" id="UP001221898">
    <property type="component" value="Unassembled WGS sequence"/>
</dbReference>
<protein>
    <submittedName>
        <fullName evidence="1">Uncharacterized protein</fullName>
    </submittedName>
</protein>
<gene>
    <name evidence="1" type="ORF">AAFF_G00072910</name>
</gene>
<organism evidence="1 2">
    <name type="scientific">Aldrovandia affinis</name>
    <dbReference type="NCBI Taxonomy" id="143900"/>
    <lineage>
        <taxon>Eukaryota</taxon>
        <taxon>Metazoa</taxon>
        <taxon>Chordata</taxon>
        <taxon>Craniata</taxon>
        <taxon>Vertebrata</taxon>
        <taxon>Euteleostomi</taxon>
        <taxon>Actinopterygii</taxon>
        <taxon>Neopterygii</taxon>
        <taxon>Teleostei</taxon>
        <taxon>Notacanthiformes</taxon>
        <taxon>Halosauridae</taxon>
        <taxon>Aldrovandia</taxon>
    </lineage>
</organism>
<accession>A0AAD7RYN8</accession>
<keyword evidence="2" id="KW-1185">Reference proteome</keyword>
<sequence>MVDTVHLGVDYARMASDPEVQAYRMASMSLQLANVSFDGASLLCNISTGQSRLVVPGGWRRRVFYTIHGLSHQGRKPSQRLIAARLTATMGAARDQDGPKRRPSVSIYGASVWTAGAQRLAVAWSASLQRSTYLSKAEAYVPVPTSRHVLPQSRIPGNLCTAEFIFVRHDAHRGPTAATIRVLEPGDKTFVVDIGSKPDHISEDHLKPGHQDLGR</sequence>
<comment type="caution">
    <text evidence="1">The sequence shown here is derived from an EMBL/GenBank/DDBJ whole genome shotgun (WGS) entry which is preliminary data.</text>
</comment>
<name>A0AAD7RYN8_9TELE</name>